<keyword evidence="3" id="KW-1185">Reference proteome</keyword>
<dbReference type="InterPro" id="IPR040442">
    <property type="entry name" value="Pyrv_kinase-like_dom_sf"/>
</dbReference>
<feature type="region of interest" description="Disordered" evidence="1">
    <location>
        <begin position="79"/>
        <end position="100"/>
    </location>
</feature>
<dbReference type="InterPro" id="IPR015813">
    <property type="entry name" value="Pyrv/PenolPyrv_kinase-like_dom"/>
</dbReference>
<evidence type="ECO:0000313" key="2">
    <source>
        <dbReference type="EMBL" id="NHZ63433.1"/>
    </source>
</evidence>
<organism evidence="2 3">
    <name type="scientific">Massilia genomosp. 1</name>
    <dbReference type="NCBI Taxonomy" id="2609280"/>
    <lineage>
        <taxon>Bacteria</taxon>
        <taxon>Pseudomonadati</taxon>
        <taxon>Pseudomonadota</taxon>
        <taxon>Betaproteobacteria</taxon>
        <taxon>Burkholderiales</taxon>
        <taxon>Oxalobacteraceae</taxon>
        <taxon>Telluria group</taxon>
        <taxon>Massilia</taxon>
    </lineage>
</organism>
<protein>
    <submittedName>
        <fullName evidence="2">Uncharacterized protein</fullName>
    </submittedName>
</protein>
<proteinExistence type="predicted"/>
<accession>A0ABX0MSF5</accession>
<sequence>MHGNLSGAHARLTVHQGEIRAIRAVAGARGVNLFINARTDVYLLGEAGGFGAAVRVEETIRRAALYEAAGASGLFVPGMAAEDGGRGQGDPPAAEPDRAR</sequence>
<dbReference type="Pfam" id="PF13714">
    <property type="entry name" value="PEP_mutase"/>
    <property type="match status" value="1"/>
</dbReference>
<evidence type="ECO:0000313" key="3">
    <source>
        <dbReference type="Proteomes" id="UP000610594"/>
    </source>
</evidence>
<gene>
    <name evidence="2" type="ORF">F1735_14140</name>
</gene>
<dbReference type="EMBL" id="WHJF01000032">
    <property type="protein sequence ID" value="NHZ63433.1"/>
    <property type="molecule type" value="Genomic_DNA"/>
</dbReference>
<evidence type="ECO:0000256" key="1">
    <source>
        <dbReference type="SAM" id="MobiDB-lite"/>
    </source>
</evidence>
<dbReference type="Gene3D" id="3.20.20.60">
    <property type="entry name" value="Phosphoenolpyruvate-binding domains"/>
    <property type="match status" value="1"/>
</dbReference>
<name>A0ABX0MSF5_9BURK</name>
<dbReference type="SUPFAM" id="SSF51621">
    <property type="entry name" value="Phosphoenolpyruvate/pyruvate domain"/>
    <property type="match status" value="1"/>
</dbReference>
<dbReference type="Proteomes" id="UP000610594">
    <property type="component" value="Unassembled WGS sequence"/>
</dbReference>
<comment type="caution">
    <text evidence="2">The sequence shown here is derived from an EMBL/GenBank/DDBJ whole genome shotgun (WGS) entry which is preliminary data.</text>
</comment>
<reference evidence="2 3" key="1">
    <citation type="submission" date="2019-10" db="EMBL/GenBank/DDBJ databases">
        <title>Taxonomy of Antarctic Massilia spp.: description of Massilia rubra sp. nov., Massilia aquatica sp. nov., Massilia mucilaginosa sp. nov., Massilia frigida sp. nov. isolated from streams, lakes and regoliths.</title>
        <authorList>
            <person name="Holochova P."/>
            <person name="Sedlacek I."/>
            <person name="Kralova S."/>
            <person name="Maslanova I."/>
            <person name="Busse H.-J."/>
            <person name="Stankova E."/>
            <person name="Vrbovska V."/>
            <person name="Kovarovic V."/>
            <person name="Bartak M."/>
            <person name="Svec P."/>
            <person name="Pantucek R."/>
        </authorList>
    </citation>
    <scope>NUCLEOTIDE SEQUENCE [LARGE SCALE GENOMIC DNA]</scope>
    <source>
        <strain evidence="2 3">CCM 8694</strain>
    </source>
</reference>